<reference evidence="1" key="1">
    <citation type="submission" date="2020-01" db="EMBL/GenBank/DDBJ databases">
        <title>Development of genomics and gene disruption for Polysphondylium violaceum indicates a role for the polyketide synthase stlB in stalk morphogenesis.</title>
        <authorList>
            <person name="Narita B."/>
            <person name="Kawabe Y."/>
            <person name="Kin K."/>
            <person name="Saito T."/>
            <person name="Gibbs R."/>
            <person name="Kuspa A."/>
            <person name="Muzny D."/>
            <person name="Queller D."/>
            <person name="Richards S."/>
            <person name="Strassman J."/>
            <person name="Sucgang R."/>
            <person name="Worley K."/>
            <person name="Schaap P."/>
        </authorList>
    </citation>
    <scope>NUCLEOTIDE SEQUENCE</scope>
    <source>
        <strain evidence="1">QSvi11</strain>
    </source>
</reference>
<gene>
    <name evidence="1" type="ORF">CYY_003208</name>
</gene>
<sequence>MKEIIQQLLSARECKKFQHLFGTALFKSKVKKQWSCFGNANTWIQFIHSLTTLCNRYRSSILIDFATPNEWCDFVDFFHYTITQLSVFMPSLSHLLLIHLDDYLLFIVHKDTLLSRINRDYENDFKHYQFIDVSPKLSNPIKCNSRDLHINQLKIILDIVKKEIENSNSNNSKIKSIDCVQLLDESVMNSIYLPIVSGWFCEYPVIYCNSADCKECSLLNQQQQKREWDDNCLSSCDNLIRFVVYLNTLESGFDKELDKVESLHCLTSFTYPLSLVEQQHIDRFKETIESRLNSNDSNGDMIKVWKNYKVESEIVQLASIRL</sequence>
<comment type="caution">
    <text evidence="1">The sequence shown here is derived from an EMBL/GenBank/DDBJ whole genome shotgun (WGS) entry which is preliminary data.</text>
</comment>
<dbReference type="Proteomes" id="UP000695562">
    <property type="component" value="Unassembled WGS sequence"/>
</dbReference>
<protein>
    <submittedName>
        <fullName evidence="1">Uncharacterized protein</fullName>
    </submittedName>
</protein>
<dbReference type="EMBL" id="AJWJ01000098">
    <property type="protein sequence ID" value="KAF2075472.1"/>
    <property type="molecule type" value="Genomic_DNA"/>
</dbReference>
<evidence type="ECO:0000313" key="1">
    <source>
        <dbReference type="EMBL" id="KAF2075472.1"/>
    </source>
</evidence>
<dbReference type="PANTHER" id="PTHR31366:SF2">
    <property type="entry name" value="UPF0739 PROTEIN C1ORF74"/>
    <property type="match status" value="1"/>
</dbReference>
<dbReference type="OrthoDB" id="20244at2759"/>
<proteinExistence type="predicted"/>
<dbReference type="InterPro" id="IPR027850">
    <property type="entry name" value="DUF4504"/>
</dbReference>
<name>A0A8J4PYI9_9MYCE</name>
<accession>A0A8J4PYI9</accession>
<organism evidence="1 2">
    <name type="scientific">Polysphondylium violaceum</name>
    <dbReference type="NCBI Taxonomy" id="133409"/>
    <lineage>
        <taxon>Eukaryota</taxon>
        <taxon>Amoebozoa</taxon>
        <taxon>Evosea</taxon>
        <taxon>Eumycetozoa</taxon>
        <taxon>Dictyostelia</taxon>
        <taxon>Dictyosteliales</taxon>
        <taxon>Dictyosteliaceae</taxon>
        <taxon>Polysphondylium</taxon>
    </lineage>
</organism>
<dbReference type="PANTHER" id="PTHR31366">
    <property type="entry name" value="UPF0739 PROTEIN C1ORF74"/>
    <property type="match status" value="1"/>
</dbReference>
<keyword evidence="2" id="KW-1185">Reference proteome</keyword>
<dbReference type="AlphaFoldDB" id="A0A8J4PYI9"/>
<dbReference type="Pfam" id="PF14953">
    <property type="entry name" value="DUF4504"/>
    <property type="match status" value="1"/>
</dbReference>
<evidence type="ECO:0000313" key="2">
    <source>
        <dbReference type="Proteomes" id="UP000695562"/>
    </source>
</evidence>